<protein>
    <submittedName>
        <fullName evidence="1">Uncharacterized protein</fullName>
    </submittedName>
</protein>
<dbReference type="KEGG" id="ljf:FI9785_1158"/>
<sequence>MGKLLGIYHYAGGGDPVAEADYFYTQTKNYVGEAVPALDWEEYQNHKFGKDLN</sequence>
<dbReference type="Proteomes" id="UP000002627">
    <property type="component" value="Chromosome"/>
</dbReference>
<dbReference type="EMBL" id="FN298497">
    <property type="protein sequence ID" value="CAX67021.1"/>
    <property type="molecule type" value="Genomic_DNA"/>
</dbReference>
<dbReference type="RefSeq" id="WP_012846297.1">
    <property type="nucleotide sequence ID" value="NC_013504.1"/>
</dbReference>
<dbReference type="InterPro" id="IPR017853">
    <property type="entry name" value="GH"/>
</dbReference>
<reference evidence="1 2" key="1">
    <citation type="journal article" date="2009" name="J. Bacteriol.">
        <title>Complete genome sequence of Lactobacillus johnsonii FI9785, a competitive exclusion agent against pathogens in poultry.</title>
        <authorList>
            <person name="Wegmann U."/>
            <person name="Overweg K."/>
            <person name="Horn N."/>
            <person name="Goesmann A."/>
            <person name="Narbad A."/>
            <person name="Gasson M.J."/>
            <person name="Shearman C."/>
        </authorList>
    </citation>
    <scope>NUCLEOTIDE SEQUENCE [LARGE SCALE GENOMIC DNA]</scope>
    <source>
        <strain evidence="1 2">FI9785</strain>
    </source>
</reference>
<dbReference type="Gene3D" id="3.20.20.80">
    <property type="entry name" value="Glycosidases"/>
    <property type="match status" value="1"/>
</dbReference>
<dbReference type="CAZy" id="GH25">
    <property type="family name" value="Glycoside Hydrolase Family 25"/>
</dbReference>
<dbReference type="AlphaFoldDB" id="D0R4K8"/>
<dbReference type="SUPFAM" id="SSF51445">
    <property type="entry name" value="(Trans)glycosidases"/>
    <property type="match status" value="1"/>
</dbReference>
<organism evidence="1 2">
    <name type="scientific">Lactobacillus johnsonii (strain FI9785)</name>
    <dbReference type="NCBI Taxonomy" id="633699"/>
    <lineage>
        <taxon>Bacteria</taxon>
        <taxon>Bacillati</taxon>
        <taxon>Bacillota</taxon>
        <taxon>Bacilli</taxon>
        <taxon>Lactobacillales</taxon>
        <taxon>Lactobacillaceae</taxon>
        <taxon>Lactobacillus</taxon>
    </lineage>
</organism>
<proteinExistence type="predicted"/>
<evidence type="ECO:0000313" key="1">
    <source>
        <dbReference type="EMBL" id="CAX67021.1"/>
    </source>
</evidence>
<name>D0R4K8_LACJF</name>
<dbReference type="HOGENOM" id="CLU_3062816_0_0_9"/>
<gene>
    <name evidence="1" type="ordered locus">FI9785_1158</name>
</gene>
<evidence type="ECO:0000313" key="2">
    <source>
        <dbReference type="Proteomes" id="UP000002627"/>
    </source>
</evidence>
<accession>D0R4K8</accession>
<keyword evidence="2" id="KW-1185">Reference proteome</keyword>